<evidence type="ECO:0000256" key="1">
    <source>
        <dbReference type="ARBA" id="ARBA00004123"/>
    </source>
</evidence>
<dbReference type="AlphaFoldDB" id="B0EDI5"/>
<dbReference type="Pfam" id="PF08231">
    <property type="entry name" value="SYF2"/>
    <property type="match status" value="1"/>
</dbReference>
<keyword evidence="5 7" id="KW-0508">mRNA splicing</keyword>
<evidence type="ECO:0000313" key="10">
    <source>
        <dbReference type="Proteomes" id="UP000008076"/>
    </source>
</evidence>
<keyword evidence="6 7" id="KW-0539">Nucleus</keyword>
<protein>
    <recommendedName>
        <fullName evidence="7">Pre-mRNA-splicing factor SYF2</fullName>
    </recommendedName>
</protein>
<name>B0EDI5_ENTDS</name>
<comment type="subcellular location">
    <subcellularLocation>
        <location evidence="1 7">Nucleus</location>
    </subcellularLocation>
</comment>
<comment type="similarity">
    <text evidence="2 7">Belongs to the SYF2 family.</text>
</comment>
<dbReference type="GeneID" id="5881345"/>
<comment type="function">
    <text evidence="7">Involved in pre-mRNA splicing.</text>
</comment>
<evidence type="ECO:0000256" key="2">
    <source>
        <dbReference type="ARBA" id="ARBA00010028"/>
    </source>
</evidence>
<feature type="region of interest" description="Disordered" evidence="8">
    <location>
        <begin position="21"/>
        <end position="43"/>
    </location>
</feature>
<accession>B0EDI5</accession>
<evidence type="ECO:0000256" key="8">
    <source>
        <dbReference type="SAM" id="MobiDB-lite"/>
    </source>
</evidence>
<dbReference type="Proteomes" id="UP000008076">
    <property type="component" value="Unassembled WGS sequence"/>
</dbReference>
<dbReference type="PANTHER" id="PTHR13264">
    <property type="entry name" value="GCIP-INTERACTING PROTEIN P29"/>
    <property type="match status" value="1"/>
</dbReference>
<dbReference type="PANTHER" id="PTHR13264:SF5">
    <property type="entry name" value="PRE-MRNA-SPLICING FACTOR SYF2"/>
    <property type="match status" value="1"/>
</dbReference>
<dbReference type="KEGG" id="edi:EDI_337470"/>
<dbReference type="EMBL" id="DS548801">
    <property type="protein sequence ID" value="EDR27411.1"/>
    <property type="molecule type" value="Genomic_DNA"/>
</dbReference>
<dbReference type="InterPro" id="IPR013260">
    <property type="entry name" value="mRNA_splic_SYF2"/>
</dbReference>
<evidence type="ECO:0000313" key="9">
    <source>
        <dbReference type="EMBL" id="EDR27411.1"/>
    </source>
</evidence>
<evidence type="ECO:0000256" key="4">
    <source>
        <dbReference type="ARBA" id="ARBA00022728"/>
    </source>
</evidence>
<evidence type="ECO:0000256" key="3">
    <source>
        <dbReference type="ARBA" id="ARBA00022664"/>
    </source>
</evidence>
<keyword evidence="10" id="KW-1185">Reference proteome</keyword>
<dbReference type="GO" id="GO:0071013">
    <property type="term" value="C:catalytic step 2 spliceosome"/>
    <property type="evidence" value="ECO:0007669"/>
    <property type="project" value="TreeGrafter"/>
</dbReference>
<dbReference type="VEuPathDB" id="AmoebaDB:EDI_337470"/>
<dbReference type="GO" id="GO:0071014">
    <property type="term" value="C:post-mRNA release spliceosomal complex"/>
    <property type="evidence" value="ECO:0007669"/>
    <property type="project" value="TreeGrafter"/>
</dbReference>
<evidence type="ECO:0000256" key="5">
    <source>
        <dbReference type="ARBA" id="ARBA00023187"/>
    </source>
</evidence>
<keyword evidence="3 7" id="KW-0507">mRNA processing</keyword>
<evidence type="ECO:0000256" key="6">
    <source>
        <dbReference type="ARBA" id="ARBA00023242"/>
    </source>
</evidence>
<comment type="subunit">
    <text evidence="7">May be part of a spliceosome complex.</text>
</comment>
<dbReference type="OrthoDB" id="199717at2759"/>
<reference evidence="10" key="1">
    <citation type="submission" date="2007-12" db="EMBL/GenBank/DDBJ databases">
        <title>Annotation of Entamoeba dispar SAW760.</title>
        <authorList>
            <person name="Lorenzi H."/>
            <person name="Inman J."/>
            <person name="Schobel S."/>
            <person name="Amedeo P."/>
            <person name="Caler E."/>
        </authorList>
    </citation>
    <scope>NUCLEOTIDE SEQUENCE [LARGE SCALE GENOMIC DNA]</scope>
    <source>
        <strain evidence="10">ATCC PRA-260 / SAW760</strain>
    </source>
</reference>
<organism evidence="10">
    <name type="scientific">Entamoeba dispar (strain ATCC PRA-260 / SAW760)</name>
    <dbReference type="NCBI Taxonomy" id="370354"/>
    <lineage>
        <taxon>Eukaryota</taxon>
        <taxon>Amoebozoa</taxon>
        <taxon>Evosea</taxon>
        <taxon>Archamoebae</taxon>
        <taxon>Mastigamoebida</taxon>
        <taxon>Entamoebidae</taxon>
        <taxon>Entamoeba</taxon>
    </lineage>
</organism>
<dbReference type="OMA" id="SPERIDC"/>
<dbReference type="GO" id="GO:0000398">
    <property type="term" value="P:mRNA splicing, via spliceosome"/>
    <property type="evidence" value="ECO:0007669"/>
    <property type="project" value="UniProtKB-UniRule"/>
</dbReference>
<keyword evidence="4 7" id="KW-0747">Spliceosome</keyword>
<proteinExistence type="inferred from homology"/>
<dbReference type="RefSeq" id="XP_001736347.1">
    <property type="nucleotide sequence ID" value="XM_001736295.1"/>
</dbReference>
<sequence length="168" mass="20239">MSSKLKSLDEMIEIDYKHEMDNQKVDHKKPKLPMKESSDSWMDVPANTFKHKKDIKDQNRDLAKQAYSAYEKKIHWLNQKDTQKSYQQYKQNDELRQKIQSGYVSPERIDCLQKQLARGKKEAQKFHRERKEKSFQKDYINSNNKKFNEHVNHAYDQYTSDIKDALEH</sequence>
<dbReference type="eggNOG" id="ENOG502R1A3">
    <property type="taxonomic scope" value="Eukaryota"/>
</dbReference>
<dbReference type="GO" id="GO:0000974">
    <property type="term" value="C:Prp19 complex"/>
    <property type="evidence" value="ECO:0007669"/>
    <property type="project" value="TreeGrafter"/>
</dbReference>
<evidence type="ECO:0000256" key="7">
    <source>
        <dbReference type="RuleBase" id="RU367148"/>
    </source>
</evidence>
<gene>
    <name evidence="9" type="ORF">EDI_337470</name>
</gene>